<comment type="caution">
    <text evidence="6">The sequence shown here is derived from an EMBL/GenBank/DDBJ whole genome shotgun (WGS) entry which is preliminary data.</text>
</comment>
<keyword evidence="3 5" id="KW-1133">Transmembrane helix</keyword>
<reference evidence="7" key="1">
    <citation type="journal article" date="2019" name="Int. J. Syst. Evol. Microbiol.">
        <title>The Global Catalogue of Microorganisms (GCM) 10K type strain sequencing project: providing services to taxonomists for standard genome sequencing and annotation.</title>
        <authorList>
            <consortium name="The Broad Institute Genomics Platform"/>
            <consortium name="The Broad Institute Genome Sequencing Center for Infectious Disease"/>
            <person name="Wu L."/>
            <person name="Ma J."/>
        </authorList>
    </citation>
    <scope>NUCLEOTIDE SEQUENCE [LARGE SCALE GENOMIC DNA]</scope>
    <source>
        <strain evidence="7">CGMCC 1.10130</strain>
    </source>
</reference>
<evidence type="ECO:0000256" key="4">
    <source>
        <dbReference type="ARBA" id="ARBA00023136"/>
    </source>
</evidence>
<dbReference type="InterPro" id="IPR038665">
    <property type="entry name" value="Voltage-dep_anion_channel_sf"/>
</dbReference>
<accession>A0A8J2U5J7</accession>
<dbReference type="InterPro" id="IPR052951">
    <property type="entry name" value="Tellurite_res_ion_channel"/>
</dbReference>
<comment type="subcellular location">
    <subcellularLocation>
        <location evidence="1">Membrane</location>
        <topology evidence="1">Multi-pass membrane protein</topology>
    </subcellularLocation>
</comment>
<evidence type="ECO:0000256" key="5">
    <source>
        <dbReference type="SAM" id="Phobius"/>
    </source>
</evidence>
<evidence type="ECO:0008006" key="8">
    <source>
        <dbReference type="Google" id="ProtNLM"/>
    </source>
</evidence>
<feature type="transmembrane region" description="Helical" evidence="5">
    <location>
        <begin position="164"/>
        <end position="182"/>
    </location>
</feature>
<feature type="transmembrane region" description="Helical" evidence="5">
    <location>
        <begin position="202"/>
        <end position="220"/>
    </location>
</feature>
<feature type="transmembrane region" description="Helical" evidence="5">
    <location>
        <begin position="131"/>
        <end position="152"/>
    </location>
</feature>
<feature type="transmembrane region" description="Helical" evidence="5">
    <location>
        <begin position="74"/>
        <end position="95"/>
    </location>
</feature>
<dbReference type="PANTHER" id="PTHR37955:SF1">
    <property type="entry name" value="DEP DOMAIN-CONTAINING PROTEIN"/>
    <property type="match status" value="1"/>
</dbReference>
<feature type="transmembrane region" description="Helical" evidence="5">
    <location>
        <begin position="12"/>
        <end position="33"/>
    </location>
</feature>
<proteinExistence type="predicted"/>
<keyword evidence="7" id="KW-1185">Reference proteome</keyword>
<evidence type="ECO:0000256" key="2">
    <source>
        <dbReference type="ARBA" id="ARBA00022692"/>
    </source>
</evidence>
<dbReference type="GO" id="GO:0005886">
    <property type="term" value="C:plasma membrane"/>
    <property type="evidence" value="ECO:0007669"/>
    <property type="project" value="TreeGrafter"/>
</dbReference>
<dbReference type="Pfam" id="PF03595">
    <property type="entry name" value="SLAC1"/>
    <property type="match status" value="1"/>
</dbReference>
<sequence length="242" mass="26830">MLAKGLVNTSESIAVALWYGAIVLQFLLLVGFVCHRLRQLEWHHLVPSWFVPPIGIVVAAVTCPTEQQLLLSQHLVTFGLICYGLMLVPMLYRLIFYPRIDSGAKPTIAILAAPASLTLAGYLSVTEQPSVVLVAVLMGVAVLMTSLVYLSLLHLLRQPFSPGYAAFTFPTVISATAMYRCAELFAHHGLKESQLLLRLADVELAIACLLVSYVALRYAHAAWRYWRQRRTHSELPFEPVSG</sequence>
<evidence type="ECO:0000256" key="3">
    <source>
        <dbReference type="ARBA" id="ARBA00022989"/>
    </source>
</evidence>
<organism evidence="6 7">
    <name type="scientific">Neiella marina</name>
    <dbReference type="NCBI Taxonomy" id="508461"/>
    <lineage>
        <taxon>Bacteria</taxon>
        <taxon>Pseudomonadati</taxon>
        <taxon>Pseudomonadota</taxon>
        <taxon>Gammaproteobacteria</taxon>
        <taxon>Alteromonadales</taxon>
        <taxon>Echinimonadaceae</taxon>
        <taxon>Neiella</taxon>
    </lineage>
</organism>
<dbReference type="InterPro" id="IPR004695">
    <property type="entry name" value="SLAC1/Mae1/Ssu1/TehA"/>
</dbReference>
<feature type="transmembrane region" description="Helical" evidence="5">
    <location>
        <begin position="45"/>
        <end position="62"/>
    </location>
</feature>
<feature type="transmembrane region" description="Helical" evidence="5">
    <location>
        <begin position="107"/>
        <end position="125"/>
    </location>
</feature>
<dbReference type="CDD" id="cd09325">
    <property type="entry name" value="TDT_C4-dicarb_trans"/>
    <property type="match status" value="1"/>
</dbReference>
<evidence type="ECO:0000313" key="6">
    <source>
        <dbReference type="EMBL" id="GGA79330.1"/>
    </source>
</evidence>
<evidence type="ECO:0000313" key="7">
    <source>
        <dbReference type="Proteomes" id="UP000619743"/>
    </source>
</evidence>
<protein>
    <recommendedName>
        <fullName evidence="8">TDT family transporter</fullName>
    </recommendedName>
</protein>
<dbReference type="EMBL" id="BMDX01000010">
    <property type="protein sequence ID" value="GGA79330.1"/>
    <property type="molecule type" value="Genomic_DNA"/>
</dbReference>
<dbReference type="PANTHER" id="PTHR37955">
    <property type="entry name" value="TELLURITE RESISTANCE PROTEIN TEHA"/>
    <property type="match status" value="1"/>
</dbReference>
<keyword evidence="2 5" id="KW-0812">Transmembrane</keyword>
<dbReference type="AlphaFoldDB" id="A0A8J2U5J7"/>
<gene>
    <name evidence="6" type="ORF">GCM10011369_21580</name>
</gene>
<dbReference type="Proteomes" id="UP000619743">
    <property type="component" value="Unassembled WGS sequence"/>
</dbReference>
<dbReference type="Gene3D" id="1.50.10.150">
    <property type="entry name" value="Voltage-dependent anion channel"/>
    <property type="match status" value="1"/>
</dbReference>
<keyword evidence="4 5" id="KW-0472">Membrane</keyword>
<name>A0A8J2U5J7_9GAMM</name>
<dbReference type="GO" id="GO:0046583">
    <property type="term" value="F:monoatomic cation efflux transmembrane transporter activity"/>
    <property type="evidence" value="ECO:0007669"/>
    <property type="project" value="TreeGrafter"/>
</dbReference>
<evidence type="ECO:0000256" key="1">
    <source>
        <dbReference type="ARBA" id="ARBA00004141"/>
    </source>
</evidence>